<reference evidence="2" key="2">
    <citation type="submission" date="2023-02" db="EMBL/GenBank/DDBJ databases">
        <authorList>
            <person name="Swenson N.G."/>
            <person name="Wegrzyn J.L."/>
            <person name="Mcevoy S.L."/>
        </authorList>
    </citation>
    <scope>NUCLEOTIDE SEQUENCE</scope>
    <source>
        <strain evidence="2">91603</strain>
        <tissue evidence="2">Leaf</tissue>
    </source>
</reference>
<feature type="coiled-coil region" evidence="1">
    <location>
        <begin position="95"/>
        <end position="153"/>
    </location>
</feature>
<evidence type="ECO:0000313" key="2">
    <source>
        <dbReference type="EMBL" id="KAI9193806.1"/>
    </source>
</evidence>
<dbReference type="AlphaFoldDB" id="A0AAD5JHI7"/>
<proteinExistence type="predicted"/>
<keyword evidence="3" id="KW-1185">Reference proteome</keyword>
<name>A0AAD5JHI7_ACENE</name>
<evidence type="ECO:0000313" key="3">
    <source>
        <dbReference type="Proteomes" id="UP001064489"/>
    </source>
</evidence>
<dbReference type="Proteomes" id="UP001064489">
    <property type="component" value="Chromosome 1"/>
</dbReference>
<evidence type="ECO:0000256" key="1">
    <source>
        <dbReference type="SAM" id="Coils"/>
    </source>
</evidence>
<comment type="caution">
    <text evidence="2">The sequence shown here is derived from an EMBL/GenBank/DDBJ whole genome shotgun (WGS) entry which is preliminary data.</text>
</comment>
<sequence length="188" mass="20968">MCEGVKIHNPNTDSILEFGGLDTAEERKRCARGARLANGQPCMAKCGTQAGPLSAHVCHTCPTWAADVACYVMIKEVCSYVASFVEPIDLDEKKINDLILENEHLSNVNKSLNKKLDNHGLGSKDFNELKDKILSLEMNLNNSNDRLSILKLEIEQRDNSLVSARRLENMLKAKLSKHLNQEKSMSND</sequence>
<organism evidence="2 3">
    <name type="scientific">Acer negundo</name>
    <name type="common">Box elder</name>
    <dbReference type="NCBI Taxonomy" id="4023"/>
    <lineage>
        <taxon>Eukaryota</taxon>
        <taxon>Viridiplantae</taxon>
        <taxon>Streptophyta</taxon>
        <taxon>Embryophyta</taxon>
        <taxon>Tracheophyta</taxon>
        <taxon>Spermatophyta</taxon>
        <taxon>Magnoliopsida</taxon>
        <taxon>eudicotyledons</taxon>
        <taxon>Gunneridae</taxon>
        <taxon>Pentapetalae</taxon>
        <taxon>rosids</taxon>
        <taxon>malvids</taxon>
        <taxon>Sapindales</taxon>
        <taxon>Sapindaceae</taxon>
        <taxon>Hippocastanoideae</taxon>
        <taxon>Acereae</taxon>
        <taxon>Acer</taxon>
    </lineage>
</organism>
<gene>
    <name evidence="2" type="ORF">LWI28_000343</name>
</gene>
<dbReference type="EMBL" id="JAJSOW010000003">
    <property type="protein sequence ID" value="KAI9193806.1"/>
    <property type="molecule type" value="Genomic_DNA"/>
</dbReference>
<protein>
    <submittedName>
        <fullName evidence="2">Uncharacterized protein</fullName>
    </submittedName>
</protein>
<accession>A0AAD5JHI7</accession>
<keyword evidence="1" id="KW-0175">Coiled coil</keyword>
<reference evidence="2" key="1">
    <citation type="journal article" date="2022" name="Plant J.">
        <title>Strategies of tolerance reflected in two North American maple genomes.</title>
        <authorList>
            <person name="McEvoy S.L."/>
            <person name="Sezen U.U."/>
            <person name="Trouern-Trend A."/>
            <person name="McMahon S.M."/>
            <person name="Schaberg P.G."/>
            <person name="Yang J."/>
            <person name="Wegrzyn J.L."/>
            <person name="Swenson N.G."/>
        </authorList>
    </citation>
    <scope>NUCLEOTIDE SEQUENCE</scope>
    <source>
        <strain evidence="2">91603</strain>
    </source>
</reference>